<protein>
    <submittedName>
        <fullName evidence="4">Calcium-binding protein</fullName>
    </submittedName>
</protein>
<dbReference type="Pfam" id="PF00353">
    <property type="entry name" value="HemolysinCabind"/>
    <property type="match status" value="13"/>
</dbReference>
<dbReference type="Gene3D" id="2.150.10.10">
    <property type="entry name" value="Serralysin-like metalloprotease, C-terminal"/>
    <property type="match status" value="10"/>
</dbReference>
<dbReference type="OrthoDB" id="9342475at2"/>
<keyword evidence="2" id="KW-0964">Secreted</keyword>
<accession>A0A2V4NM13</accession>
<organism evidence="4 5">
    <name type="scientific">Litorivita pollutaquae</name>
    <dbReference type="NCBI Taxonomy" id="2200892"/>
    <lineage>
        <taxon>Bacteria</taxon>
        <taxon>Pseudomonadati</taxon>
        <taxon>Pseudomonadota</taxon>
        <taxon>Alphaproteobacteria</taxon>
        <taxon>Rhodobacterales</taxon>
        <taxon>Paracoccaceae</taxon>
        <taxon>Litorivita</taxon>
    </lineage>
</organism>
<feature type="region of interest" description="Disordered" evidence="3">
    <location>
        <begin position="545"/>
        <end position="580"/>
    </location>
</feature>
<dbReference type="AlphaFoldDB" id="A0A2V4NM13"/>
<comment type="subcellular location">
    <subcellularLocation>
        <location evidence="1">Secreted</location>
    </subcellularLocation>
</comment>
<dbReference type="EMBL" id="QFVT01000006">
    <property type="protein sequence ID" value="PYC47387.1"/>
    <property type="molecule type" value="Genomic_DNA"/>
</dbReference>
<proteinExistence type="predicted"/>
<dbReference type="PANTHER" id="PTHR38340">
    <property type="entry name" value="S-LAYER PROTEIN"/>
    <property type="match status" value="1"/>
</dbReference>
<dbReference type="InterPro" id="IPR015943">
    <property type="entry name" value="WD40/YVTN_repeat-like_dom_sf"/>
</dbReference>
<dbReference type="GO" id="GO:0005509">
    <property type="term" value="F:calcium ion binding"/>
    <property type="evidence" value="ECO:0007669"/>
    <property type="project" value="InterPro"/>
</dbReference>
<sequence>MSYLGFRTMVGSGQEMLDVAISDIDVQVTDQGVFAYATSGTYGGLTSYELISGSNATLVDAAFFTSSMAAVADTQITTVTLSGQGYVLTGNDSSGALVGHYVDDDGTIGSATAISGIQSSGSGRVTAFTSVNLLGGEFFYFAQEGGTEIHAYRWGSGSAQYVASASAQDTDTSYMQDAAALVQATVDGVTYLLVASNSEHGVTAYRVDAQSGNLSETTSLGAGNGLGVNTPTAMQVAQVNGETYVILGAAGSQSISVMRLDAAGNLTPTDHILDTLSTRFGGLTSLEVTTVDDRVYILAGGADDGISLFTLLPGGRLVHLQSIEDSLSMGLQNIEALSLTSAGGEMIVMAASQSEAGLTQLAMSTESQGQTISHGSGGGTQNGTSGDDILMGNGGNDSLSGGAGNDIIVDGDGADTLRGGAGADIFILDYDQRTDTIVDFERGVDRFDLSAFPMLYSTQQLTLLSTSWGARVSFRNEVIDVYAASGGYLSMTDLFGYEITGPNRPMMLVRVPVRGTEGNDAMTGEAIGDDIRALGGHDWVDGKDGDDSILGEAGNDTLLGSAGRDTLEGGTGEDSMNGGAGDDLLHGDAGHDSLFGGDGDDTITGGTGNDRIDGSNGSDSLLGGDGNDTMFGGALNDTIIGGDGDDIIDAGAWADTVNAGRGHDTVTGGLGSDLVWLGDGNDAFIDDAQEGPQGSDTVYGGAGMDTILALGGDDVIDGGTDNDVIEGGEGSDILQGGSGDDILRGQNGQDDISGGSGHDIVDGGADNDTLRGDGGNDTLRGSSGEDYLTGGDGDDLAYGGWGHDTLVGGNGNDRLYGYAGHDRLYGGAHNDALFGEVGNDTAYGGNGDDSLWGGEGDDNLFGNGGVDFLAGEDGDDILDGGSGADRLEGGLGNDVLSGGDDTDRLIGNDGNDTIYGGQAGDYIFAGAGDDWVYGDNGLDQIMLGDGDDSFFDNAQRGIYAADTVDGGNGNDLLTGGGGNDSLKGGNGHDTITGGTDHDRLFGNGGNDLVLGEDGNDYIAGNDGNDRLFGNDGDDTLNGGSGNDVMYGGAGDDVFILAADHGDDTITGFDTGADLLQFITDDDPSAPSSRNDVTMTFNDGDTHLTSSFGTIVIEDTLPWLISIANFEFV</sequence>
<evidence type="ECO:0000313" key="5">
    <source>
        <dbReference type="Proteomes" id="UP000248012"/>
    </source>
</evidence>
<dbReference type="Gene3D" id="2.130.10.10">
    <property type="entry name" value="YVTN repeat-like/Quinoprotein amine dehydrogenase"/>
    <property type="match status" value="1"/>
</dbReference>
<reference evidence="4 5" key="1">
    <citation type="submission" date="2018-05" db="EMBL/GenBank/DDBJ databases">
        <title>Oceanovita maritima gen. nov., sp. nov., a marine bacterium in the family Rhodobacteraceae isolated from surface seawater of Lundu port Xiamen, China.</title>
        <authorList>
            <person name="Hetharua B.H."/>
            <person name="Min D."/>
            <person name="Liao H."/>
            <person name="Tian Y."/>
        </authorList>
    </citation>
    <scope>NUCLEOTIDE SEQUENCE [LARGE SCALE GENOMIC DNA]</scope>
    <source>
        <strain evidence="4 5">FSX-11</strain>
    </source>
</reference>
<comment type="caution">
    <text evidence="4">The sequence shown here is derived from an EMBL/GenBank/DDBJ whole genome shotgun (WGS) entry which is preliminary data.</text>
</comment>
<dbReference type="PROSITE" id="PS00330">
    <property type="entry name" value="HEMOLYSIN_CALCIUM"/>
    <property type="match status" value="10"/>
</dbReference>
<dbReference type="SUPFAM" id="SSF75011">
    <property type="entry name" value="3-carboxy-cis,cis-mucoante lactonizing enzyme"/>
    <property type="match status" value="1"/>
</dbReference>
<dbReference type="PRINTS" id="PR00313">
    <property type="entry name" value="CABNDNGRPT"/>
</dbReference>
<dbReference type="InterPro" id="IPR050557">
    <property type="entry name" value="RTX_toxin/Mannuronan_C5-epim"/>
</dbReference>
<dbReference type="RefSeq" id="WP_110796171.1">
    <property type="nucleotide sequence ID" value="NZ_KZ826485.1"/>
</dbReference>
<evidence type="ECO:0000256" key="3">
    <source>
        <dbReference type="SAM" id="MobiDB-lite"/>
    </source>
</evidence>
<keyword evidence="5" id="KW-1185">Reference proteome</keyword>
<gene>
    <name evidence="4" type="ORF">DI396_10500</name>
</gene>
<dbReference type="PANTHER" id="PTHR38340:SF1">
    <property type="entry name" value="S-LAYER PROTEIN"/>
    <property type="match status" value="1"/>
</dbReference>
<dbReference type="InterPro" id="IPR018511">
    <property type="entry name" value="Hemolysin-typ_Ca-bd_CS"/>
</dbReference>
<feature type="region of interest" description="Disordered" evidence="3">
    <location>
        <begin position="723"/>
        <end position="788"/>
    </location>
</feature>
<name>A0A2V4NM13_9RHOB</name>
<feature type="compositionally biased region" description="Polar residues" evidence="3">
    <location>
        <begin position="363"/>
        <end position="374"/>
    </location>
</feature>
<dbReference type="GO" id="GO:0005576">
    <property type="term" value="C:extracellular region"/>
    <property type="evidence" value="ECO:0007669"/>
    <property type="project" value="UniProtKB-SubCell"/>
</dbReference>
<feature type="region of interest" description="Disordered" evidence="3">
    <location>
        <begin position="363"/>
        <end position="395"/>
    </location>
</feature>
<evidence type="ECO:0000256" key="1">
    <source>
        <dbReference type="ARBA" id="ARBA00004613"/>
    </source>
</evidence>
<evidence type="ECO:0000256" key="2">
    <source>
        <dbReference type="ARBA" id="ARBA00022525"/>
    </source>
</evidence>
<dbReference type="InterPro" id="IPR001343">
    <property type="entry name" value="Hemolysn_Ca-bd"/>
</dbReference>
<dbReference type="InterPro" id="IPR011049">
    <property type="entry name" value="Serralysin-like_metalloprot_C"/>
</dbReference>
<dbReference type="SUPFAM" id="SSF51120">
    <property type="entry name" value="beta-Roll"/>
    <property type="match status" value="6"/>
</dbReference>
<dbReference type="Proteomes" id="UP000248012">
    <property type="component" value="Unassembled WGS sequence"/>
</dbReference>
<evidence type="ECO:0000313" key="4">
    <source>
        <dbReference type="EMBL" id="PYC47387.1"/>
    </source>
</evidence>